<dbReference type="Proteomes" id="UP000616151">
    <property type="component" value="Unassembled WGS sequence"/>
</dbReference>
<evidence type="ECO:0000313" key="1">
    <source>
        <dbReference type="EMBL" id="MBK1868949.1"/>
    </source>
</evidence>
<sequence>MSGREHREGGDQAHGAAAPILVMRGVGKSFPGVVALENVDLDVAPGEVLGLIGENGAGKSTLIKILSGAHHADQGEVVVAGEKVDRPTPLDMIERGIAVIYQETMLAPHLSVAENMWLGRLPKTRTGLIDWPETRRRSLDVLARLGFNLDPKAITGTLSVAQRQMTEIAGALSRKARLVVLDEPSAVLGAAELDKLFEIIRRLSGVGVSFIYISHRLREVFEICSRVTVLRDGRVVGGGKTTELDHQDLVGLMVGRKIEDIYPARQRRPGAVALEAKGLSRGAALRDVGIAVRTGEILGICGLAGAGRSELLRALAGADRAEAASFTLLGGKRPSNPRQAIARGLCLLPEDRKSEGCFLPQDVAFNISIAGLSRIRRKGLLDRRVEDAAAMALIERLRIRTRSPAEKISQLSGGNQQKCLIARSLHAKCRVLLIDEPTRGVDVGAKREIYQLMAKLADEEGVAIIMVSSELPEILGLSDRILVMREGRVAANFDRGQASEEILMRAALGLDQRHVEGAAA</sequence>
<evidence type="ECO:0000313" key="2">
    <source>
        <dbReference type="Proteomes" id="UP000616151"/>
    </source>
</evidence>
<dbReference type="EMBL" id="JAENHL010000007">
    <property type="protein sequence ID" value="MBK1868949.1"/>
    <property type="molecule type" value="Genomic_DNA"/>
</dbReference>
<gene>
    <name evidence="1" type="ORF">JHL16_21500</name>
</gene>
<reference evidence="1" key="1">
    <citation type="submission" date="2021-01" db="EMBL/GenBank/DDBJ databases">
        <authorList>
            <person name="Sun Q."/>
        </authorList>
    </citation>
    <scope>NUCLEOTIDE SEQUENCE</scope>
    <source>
        <strain evidence="1">YIM B02566</strain>
    </source>
</reference>
<comment type="caution">
    <text evidence="1">The sequence shown here is derived from an EMBL/GenBank/DDBJ whole genome shotgun (WGS) entry which is preliminary data.</text>
</comment>
<organism evidence="1 2">
    <name type="scientific">Taklimakanibacter albus</name>
    <dbReference type="NCBI Taxonomy" id="2800327"/>
    <lineage>
        <taxon>Bacteria</taxon>
        <taxon>Pseudomonadati</taxon>
        <taxon>Pseudomonadota</taxon>
        <taxon>Alphaproteobacteria</taxon>
        <taxon>Hyphomicrobiales</taxon>
        <taxon>Aestuariivirgaceae</taxon>
        <taxon>Taklimakanibacter</taxon>
    </lineage>
</organism>
<keyword evidence="1" id="KW-0067">ATP-binding</keyword>
<keyword evidence="1" id="KW-0547">Nucleotide-binding</keyword>
<keyword evidence="2" id="KW-1185">Reference proteome</keyword>
<name>A0ACC5R8F7_9HYPH</name>
<proteinExistence type="predicted"/>
<accession>A0ACC5R8F7</accession>
<protein>
    <submittedName>
        <fullName evidence="1">Sugar ABC transporter ATP-binding protein</fullName>
    </submittedName>
</protein>